<feature type="transmembrane region" description="Helical" evidence="7">
    <location>
        <begin position="12"/>
        <end position="33"/>
    </location>
</feature>
<keyword evidence="5 7" id="KW-1133">Transmembrane helix</keyword>
<evidence type="ECO:0000256" key="1">
    <source>
        <dbReference type="ARBA" id="ARBA00004651"/>
    </source>
</evidence>
<keyword evidence="4 7" id="KW-0812">Transmembrane</keyword>
<feature type="transmembrane region" description="Helical" evidence="7">
    <location>
        <begin position="45"/>
        <end position="66"/>
    </location>
</feature>
<feature type="transmembrane region" description="Helical" evidence="7">
    <location>
        <begin position="100"/>
        <end position="124"/>
    </location>
</feature>
<dbReference type="Proteomes" id="UP000398619">
    <property type="component" value="Unassembled WGS sequence"/>
</dbReference>
<evidence type="ECO:0000256" key="7">
    <source>
        <dbReference type="SAM" id="Phobius"/>
    </source>
</evidence>
<evidence type="ECO:0000313" key="8">
    <source>
        <dbReference type="EMBL" id="VUX15843.1"/>
    </source>
</evidence>
<keyword evidence="3" id="KW-1003">Cell membrane</keyword>
<dbReference type="Pfam" id="PF01554">
    <property type="entry name" value="MatE"/>
    <property type="match status" value="1"/>
</dbReference>
<accession>A0A564U8N1</accession>
<dbReference type="GO" id="GO:0015297">
    <property type="term" value="F:antiporter activity"/>
    <property type="evidence" value="ECO:0007669"/>
    <property type="project" value="InterPro"/>
</dbReference>
<organism evidence="8 9">
    <name type="scientific">Dorea longicatena</name>
    <dbReference type="NCBI Taxonomy" id="88431"/>
    <lineage>
        <taxon>Bacteria</taxon>
        <taxon>Bacillati</taxon>
        <taxon>Bacillota</taxon>
        <taxon>Clostridia</taxon>
        <taxon>Lachnospirales</taxon>
        <taxon>Lachnospiraceae</taxon>
        <taxon>Dorea</taxon>
    </lineage>
</organism>
<proteinExistence type="predicted"/>
<feature type="transmembrane region" description="Helical" evidence="7">
    <location>
        <begin position="73"/>
        <end position="94"/>
    </location>
</feature>
<keyword evidence="2" id="KW-0813">Transport</keyword>
<dbReference type="AlphaFoldDB" id="A0A564U8N1"/>
<dbReference type="InterPro" id="IPR002528">
    <property type="entry name" value="MATE_fam"/>
</dbReference>
<dbReference type="PANTHER" id="PTHR43549:SF2">
    <property type="entry name" value="MULTIDRUG RESISTANCE PROTEIN NORM-RELATED"/>
    <property type="match status" value="1"/>
</dbReference>
<dbReference type="InterPro" id="IPR052031">
    <property type="entry name" value="Membrane_Transporter-Flippase"/>
</dbReference>
<keyword evidence="6 7" id="KW-0472">Membrane</keyword>
<evidence type="ECO:0000313" key="9">
    <source>
        <dbReference type="Proteomes" id="UP000398619"/>
    </source>
</evidence>
<evidence type="ECO:0000256" key="3">
    <source>
        <dbReference type="ARBA" id="ARBA00022475"/>
    </source>
</evidence>
<evidence type="ECO:0000256" key="4">
    <source>
        <dbReference type="ARBA" id="ARBA00022692"/>
    </source>
</evidence>
<sequence length="130" mass="14423">MDDSSLSVSDIAINCGFTIIFLLSANILCDLFLNDKLLIKQASYFLRILCTYSWVTGITNIVTNYFQAIGKPLPSIVLTILKNIVLLIPALAIMDNIWGLTGVIACQTIVEYIIAALSFLFYLISIKKLK</sequence>
<dbReference type="PANTHER" id="PTHR43549">
    <property type="entry name" value="MULTIDRUG RESISTANCE PROTEIN YPNP-RELATED"/>
    <property type="match status" value="1"/>
</dbReference>
<dbReference type="GO" id="GO:0005886">
    <property type="term" value="C:plasma membrane"/>
    <property type="evidence" value="ECO:0007669"/>
    <property type="project" value="UniProtKB-SubCell"/>
</dbReference>
<evidence type="ECO:0000256" key="6">
    <source>
        <dbReference type="ARBA" id="ARBA00023136"/>
    </source>
</evidence>
<dbReference type="RefSeq" id="WP_144101130.1">
    <property type="nucleotide sequence ID" value="NZ_CABHNM010000050.1"/>
</dbReference>
<protein>
    <submittedName>
        <fullName evidence="8">Multidrug export protein MepA</fullName>
    </submittedName>
</protein>
<evidence type="ECO:0000256" key="2">
    <source>
        <dbReference type="ARBA" id="ARBA00022448"/>
    </source>
</evidence>
<dbReference type="EMBL" id="CABHNM010000050">
    <property type="protein sequence ID" value="VUX15843.1"/>
    <property type="molecule type" value="Genomic_DNA"/>
</dbReference>
<dbReference type="GO" id="GO:0042910">
    <property type="term" value="F:xenobiotic transmembrane transporter activity"/>
    <property type="evidence" value="ECO:0007669"/>
    <property type="project" value="InterPro"/>
</dbReference>
<comment type="subcellular location">
    <subcellularLocation>
        <location evidence="1">Cell membrane</location>
        <topology evidence="1">Multi-pass membrane protein</topology>
    </subcellularLocation>
</comment>
<reference evidence="8 9" key="1">
    <citation type="submission" date="2019-07" db="EMBL/GenBank/DDBJ databases">
        <authorList>
            <person name="Hibberd C M."/>
            <person name="Gehrig L. J."/>
            <person name="Chang H.-W."/>
            <person name="Venkatesh S."/>
        </authorList>
    </citation>
    <scope>NUCLEOTIDE SEQUENCE [LARGE SCALE GENOMIC DNA]</scope>
    <source>
        <strain evidence="8">Dorea_longicatena_SSTS_Bg7063</strain>
    </source>
</reference>
<gene>
    <name evidence="8" type="primary">mepA_11</name>
    <name evidence="8" type="ORF">DLSSTS7063_02208</name>
</gene>
<name>A0A564U8N1_9FIRM</name>
<evidence type="ECO:0000256" key="5">
    <source>
        <dbReference type="ARBA" id="ARBA00022989"/>
    </source>
</evidence>